<feature type="domain" description="Peptidase S8/S53" evidence="8">
    <location>
        <begin position="214"/>
        <end position="473"/>
    </location>
</feature>
<dbReference type="Gene3D" id="3.50.30.30">
    <property type="match status" value="1"/>
</dbReference>
<dbReference type="InterPro" id="IPR050131">
    <property type="entry name" value="Peptidase_S8_subtilisin-like"/>
</dbReference>
<keyword evidence="3 6" id="KW-0645">Protease</keyword>
<keyword evidence="5 6" id="KW-0720">Serine protease</keyword>
<organism evidence="10 11">
    <name type="scientific">Actinomadura fulvescens</name>
    <dbReference type="NCBI Taxonomy" id="46160"/>
    <lineage>
        <taxon>Bacteria</taxon>
        <taxon>Bacillati</taxon>
        <taxon>Actinomycetota</taxon>
        <taxon>Actinomycetes</taxon>
        <taxon>Streptosporangiales</taxon>
        <taxon>Thermomonosporaceae</taxon>
        <taxon>Actinomadura</taxon>
    </lineage>
</organism>
<feature type="domain" description="PA" evidence="9">
    <location>
        <begin position="800"/>
        <end position="886"/>
    </location>
</feature>
<feature type="active site" description="Charge relay system" evidence="6">
    <location>
        <position position="432"/>
    </location>
</feature>
<keyword evidence="11" id="KW-1185">Reference proteome</keyword>
<dbReference type="Proteomes" id="UP001501509">
    <property type="component" value="Unassembled WGS sequence"/>
</dbReference>
<keyword evidence="4 6" id="KW-0378">Hydrolase</keyword>
<evidence type="ECO:0000256" key="7">
    <source>
        <dbReference type="SAM" id="MobiDB-lite"/>
    </source>
</evidence>
<dbReference type="PANTHER" id="PTHR43806">
    <property type="entry name" value="PEPTIDASE S8"/>
    <property type="match status" value="1"/>
</dbReference>
<evidence type="ECO:0000256" key="6">
    <source>
        <dbReference type="PROSITE-ProRule" id="PRU01240"/>
    </source>
</evidence>
<evidence type="ECO:0000256" key="3">
    <source>
        <dbReference type="ARBA" id="ARBA00022670"/>
    </source>
</evidence>
<comment type="similarity">
    <text evidence="1 6">Belongs to the peptidase S8 family.</text>
</comment>
<dbReference type="PRINTS" id="PR00723">
    <property type="entry name" value="SUBTILISIN"/>
</dbReference>
<reference evidence="11" key="1">
    <citation type="journal article" date="2019" name="Int. J. Syst. Evol. Microbiol.">
        <title>The Global Catalogue of Microorganisms (GCM) 10K type strain sequencing project: providing services to taxonomists for standard genome sequencing and annotation.</title>
        <authorList>
            <consortium name="The Broad Institute Genomics Platform"/>
            <consortium name="The Broad Institute Genome Sequencing Center for Infectious Disease"/>
            <person name="Wu L."/>
            <person name="Ma J."/>
        </authorList>
    </citation>
    <scope>NUCLEOTIDE SEQUENCE [LARGE SCALE GENOMIC DNA]</scope>
    <source>
        <strain evidence="11">JCM 6833</strain>
    </source>
</reference>
<evidence type="ECO:0000313" key="10">
    <source>
        <dbReference type="EMBL" id="GAA2583053.1"/>
    </source>
</evidence>
<name>A0ABP6BR49_9ACTN</name>
<evidence type="ECO:0000313" key="11">
    <source>
        <dbReference type="Proteomes" id="UP001501509"/>
    </source>
</evidence>
<feature type="region of interest" description="Disordered" evidence="7">
    <location>
        <begin position="1"/>
        <end position="29"/>
    </location>
</feature>
<evidence type="ECO:0000256" key="5">
    <source>
        <dbReference type="ARBA" id="ARBA00022825"/>
    </source>
</evidence>
<dbReference type="InterPro" id="IPR003137">
    <property type="entry name" value="PA_domain"/>
</dbReference>
<dbReference type="PROSITE" id="PS00137">
    <property type="entry name" value="SUBTILASE_HIS"/>
    <property type="match status" value="1"/>
</dbReference>
<dbReference type="Gene3D" id="3.40.50.200">
    <property type="entry name" value="Peptidase S8/S53 domain"/>
    <property type="match status" value="1"/>
</dbReference>
<protein>
    <submittedName>
        <fullName evidence="10">S8 family serine peptidase</fullName>
    </submittedName>
</protein>
<dbReference type="Pfam" id="PF02225">
    <property type="entry name" value="PA"/>
    <property type="match status" value="1"/>
</dbReference>
<keyword evidence="2" id="KW-0134">Cell wall</keyword>
<dbReference type="InterPro" id="IPR036852">
    <property type="entry name" value="Peptidase_S8/S53_dom_sf"/>
</dbReference>
<dbReference type="InterPro" id="IPR023828">
    <property type="entry name" value="Peptidase_S8_Ser-AS"/>
</dbReference>
<dbReference type="Gene3D" id="2.60.40.10">
    <property type="entry name" value="Immunoglobulins"/>
    <property type="match status" value="1"/>
</dbReference>
<dbReference type="PANTHER" id="PTHR43806:SF65">
    <property type="entry name" value="SERINE PROTEASE APRX"/>
    <property type="match status" value="1"/>
</dbReference>
<evidence type="ECO:0000256" key="2">
    <source>
        <dbReference type="ARBA" id="ARBA00022512"/>
    </source>
</evidence>
<dbReference type="InterPro" id="IPR015500">
    <property type="entry name" value="Peptidase_S8_subtilisin-rel"/>
</dbReference>
<dbReference type="InterPro" id="IPR022398">
    <property type="entry name" value="Peptidase_S8_His-AS"/>
</dbReference>
<dbReference type="Pfam" id="PF00082">
    <property type="entry name" value="Peptidase_S8"/>
    <property type="match status" value="1"/>
</dbReference>
<evidence type="ECO:0000259" key="8">
    <source>
        <dbReference type="Pfam" id="PF00082"/>
    </source>
</evidence>
<dbReference type="InterPro" id="IPR000209">
    <property type="entry name" value="Peptidase_S8/S53_dom"/>
</dbReference>
<feature type="active site" description="Charge relay system" evidence="6">
    <location>
        <position position="223"/>
    </location>
</feature>
<proteinExistence type="inferred from homology"/>
<accession>A0ABP6BR49</accession>
<comment type="caution">
    <text evidence="10">The sequence shown here is derived from an EMBL/GenBank/DDBJ whole genome shotgun (WGS) entry which is preliminary data.</text>
</comment>
<feature type="region of interest" description="Disordered" evidence="7">
    <location>
        <begin position="382"/>
        <end position="402"/>
    </location>
</feature>
<sequence>MLSVVHGPAAGAEGPSARSGPAHAGSAAEPHAVSLITGDSVVYDASSRQVRLTGKRPGIAYKMITSGDDRYVIPSDVQPLIAAKSVDRELFNVSRLVDDGLADAGKPLPVIVDYRSGKEPPNAGTLRARADALPGGKTRRTIAGAGLVSFSVDRRQRGAIWSALAPAKAAAKNGRAVLRGSAQRLLLDRRVSATLEQSVPQIGAPQAWQAGHTGQGVKVAVLDTGLDPGPDFEGTVIGGKSFVGGEAPLTDGRGHGTHVASTVLGQGKAGTPVRKGVAPGAKLLVGKVLNAGGHGLESDIIAGMHWAAEEQDADIINLSLGAPERQETDLLAQTVDDLSATTGALFVVAAGNEGAAARTLDSPGIAASALTVGAVDKADKLTDFSSRGPRQTDGGVKPEISAPGHQIVATLAEGTSMGSPVDANYTSASGTSMATPHVAGAAAILKQQHPTWSSAQIKAALVGSAKDIGRTAFETGSGRVQVDKAIKQTVLATPDTLSLGRLTAGQGQVTKTVSYTNTGSSPVTLALKAELKDSKGNVVPSDKVTLSPSTLTIAAGQTGQTQLTVRRPDDYSGIFQGRLTATAGDQQIATAIGLDGPVHNVTFRVINRSGNTLWDKPLTVLPLDDPDAGWTEYEEANRTLQLPQGSYQFAIEGSLGEAGTAGGGTLLAVRPEVNVTSATEVVFDARQMKPIQVNTGNPTVPEATSMSWNRWADSRRGFSVSWIGRHLTQMPVYVMPTSAPVTKGTFAIGFQGQWIKPPVLLEYGGLRIGGRYHDFHREIEVPGSWSKLEMFAAGKRDINLVYVGDGSAAQLPAVTLDNKVALVQRPGNGEPGAAVAQRLKDAGYQGAIVFESRDGYEATNEQEDQLMKGGEKLPVAGITRANGLSLLQAAALDVGEHVQLSLTSTIRPDEVWNPAKYWKNQIPADPRISMDESNSASRAVLFPSTEPDLHAETNAAMATYLFGNSFVENSNYWAPVRRREFFPADPDLQWARILLPYEGVSHGWVRWDKYPVPSAGIEMRGRAPFRLGQLERVNRPASGFGSSPTPLFLGRRGNTLYLAPELVAGEWHSEQGGRYGGISGVQPPSDNVVDTLTREGTALQPRTDDGLHAYDVPAGDARYSLRLVYKAPMSRFTDYEVDTTWGFNSRTPSAATVPSGYVCGMRGTSGSGDCAATPLLLLDYGISHDMAYTVAANSAVEVTVFGHHQPGIANSGLTQVQASVSYDAGATWQAASASPRTDGGYAIALNTPNLPGAKVSLRVQARDADGNTVDQTLKKVVTLRR</sequence>
<dbReference type="InterPro" id="IPR013783">
    <property type="entry name" value="Ig-like_fold"/>
</dbReference>
<evidence type="ECO:0000256" key="1">
    <source>
        <dbReference type="ARBA" id="ARBA00011073"/>
    </source>
</evidence>
<feature type="active site" description="Charge relay system" evidence="6">
    <location>
        <position position="255"/>
    </location>
</feature>
<evidence type="ECO:0000259" key="9">
    <source>
        <dbReference type="Pfam" id="PF02225"/>
    </source>
</evidence>
<dbReference type="SUPFAM" id="SSF52743">
    <property type="entry name" value="Subtilisin-like"/>
    <property type="match status" value="1"/>
</dbReference>
<evidence type="ECO:0000256" key="4">
    <source>
        <dbReference type="ARBA" id="ARBA00022801"/>
    </source>
</evidence>
<dbReference type="EMBL" id="BAAATD010000002">
    <property type="protein sequence ID" value="GAA2583053.1"/>
    <property type="molecule type" value="Genomic_DNA"/>
</dbReference>
<gene>
    <name evidence="10" type="ORF">GCM10010411_14620</name>
</gene>
<dbReference type="PROSITE" id="PS51892">
    <property type="entry name" value="SUBTILASE"/>
    <property type="match status" value="1"/>
</dbReference>
<dbReference type="PROSITE" id="PS00138">
    <property type="entry name" value="SUBTILASE_SER"/>
    <property type="match status" value="1"/>
</dbReference>
<keyword evidence="2" id="KW-0964">Secreted</keyword>